<feature type="domain" description="Acyl-CoA oxidase/dehydrogenase middle" evidence="6">
    <location>
        <begin position="185"/>
        <end position="276"/>
    </location>
</feature>
<feature type="domain" description="Adaptive response protein AidB N-terminal" evidence="7">
    <location>
        <begin position="13"/>
        <end position="170"/>
    </location>
</feature>
<evidence type="ECO:0000256" key="3">
    <source>
        <dbReference type="ARBA" id="ARBA00022827"/>
    </source>
</evidence>
<dbReference type="GO" id="GO:0003995">
    <property type="term" value="F:acyl-CoA dehydrogenase activity"/>
    <property type="evidence" value="ECO:0007669"/>
    <property type="project" value="TreeGrafter"/>
</dbReference>
<dbReference type="AlphaFoldDB" id="A0A1M5MLF8"/>
<proteinExistence type="inferred from homology"/>
<keyword evidence="2 4" id="KW-0285">Flavoprotein</keyword>
<keyword evidence="3 4" id="KW-0274">FAD</keyword>
<dbReference type="PANTHER" id="PTHR42707">
    <property type="entry name" value="ACYL-COA DEHYDROGENASE"/>
    <property type="match status" value="1"/>
</dbReference>
<feature type="domain" description="Acyl-CoA dehydrogenase/oxidase C-terminal" evidence="5">
    <location>
        <begin position="288"/>
        <end position="441"/>
    </location>
</feature>
<dbReference type="InterPro" id="IPR036250">
    <property type="entry name" value="AcylCo_DH-like_C"/>
</dbReference>
<dbReference type="Gene3D" id="2.40.110.20">
    <property type="match status" value="1"/>
</dbReference>
<dbReference type="OrthoDB" id="9771038at2"/>
<name>A0A1M5MLF8_9HYPH</name>
<dbReference type="SUPFAM" id="SSF56645">
    <property type="entry name" value="Acyl-CoA dehydrogenase NM domain-like"/>
    <property type="match status" value="1"/>
</dbReference>
<comment type="cofactor">
    <cofactor evidence="4">
        <name>FAD</name>
        <dbReference type="ChEBI" id="CHEBI:57692"/>
    </cofactor>
</comment>
<evidence type="ECO:0000256" key="4">
    <source>
        <dbReference type="RuleBase" id="RU362125"/>
    </source>
</evidence>
<dbReference type="InterPro" id="IPR041504">
    <property type="entry name" value="AidB_N"/>
</dbReference>
<dbReference type="Gene3D" id="6.10.250.600">
    <property type="match status" value="1"/>
</dbReference>
<evidence type="ECO:0000256" key="1">
    <source>
        <dbReference type="ARBA" id="ARBA00009347"/>
    </source>
</evidence>
<dbReference type="Proteomes" id="UP000184485">
    <property type="component" value="Unassembled WGS sequence"/>
</dbReference>
<dbReference type="STRING" id="1122133.SAMN02745157_4811"/>
<dbReference type="Gene3D" id="1.20.140.10">
    <property type="entry name" value="Butyryl-CoA Dehydrogenase, subunit A, domain 3"/>
    <property type="match status" value="1"/>
</dbReference>
<evidence type="ECO:0000259" key="7">
    <source>
        <dbReference type="Pfam" id="PF18158"/>
    </source>
</evidence>
<dbReference type="EMBL" id="FQUP01000007">
    <property type="protein sequence ID" value="SHG77882.1"/>
    <property type="molecule type" value="Genomic_DNA"/>
</dbReference>
<dbReference type="Pfam" id="PF00441">
    <property type="entry name" value="Acyl-CoA_dh_1"/>
    <property type="match status" value="1"/>
</dbReference>
<evidence type="ECO:0000259" key="6">
    <source>
        <dbReference type="Pfam" id="PF02770"/>
    </source>
</evidence>
<dbReference type="InterPro" id="IPR052904">
    <property type="entry name" value="Acyl-CoA_dehydrogenase-like"/>
</dbReference>
<dbReference type="Pfam" id="PF18158">
    <property type="entry name" value="AidB_N"/>
    <property type="match status" value="1"/>
</dbReference>
<gene>
    <name evidence="8" type="ORF">SAMN02745157_4811</name>
</gene>
<dbReference type="InterPro" id="IPR009100">
    <property type="entry name" value="AcylCoA_DH/oxidase_NM_dom_sf"/>
</dbReference>
<organism evidence="8 9">
    <name type="scientific">Kaistia soli DSM 19436</name>
    <dbReference type="NCBI Taxonomy" id="1122133"/>
    <lineage>
        <taxon>Bacteria</taxon>
        <taxon>Pseudomonadati</taxon>
        <taxon>Pseudomonadota</taxon>
        <taxon>Alphaproteobacteria</taxon>
        <taxon>Hyphomicrobiales</taxon>
        <taxon>Kaistiaceae</taxon>
        <taxon>Kaistia</taxon>
    </lineage>
</organism>
<protein>
    <submittedName>
        <fullName evidence="8">Putative acyl-CoA dehydrogenase</fullName>
    </submittedName>
</protein>
<reference evidence="8 9" key="1">
    <citation type="submission" date="2016-11" db="EMBL/GenBank/DDBJ databases">
        <authorList>
            <person name="Jaros S."/>
            <person name="Januszkiewicz K."/>
            <person name="Wedrychowicz H."/>
        </authorList>
    </citation>
    <scope>NUCLEOTIDE SEQUENCE [LARGE SCALE GENOMIC DNA]</scope>
    <source>
        <strain evidence="8 9">DSM 19436</strain>
    </source>
</reference>
<comment type="similarity">
    <text evidence="1 4">Belongs to the acyl-CoA dehydrogenase family.</text>
</comment>
<dbReference type="InterPro" id="IPR006091">
    <property type="entry name" value="Acyl-CoA_Oxase/DH_mid-dom"/>
</dbReference>
<dbReference type="PANTHER" id="PTHR42707:SF3">
    <property type="entry name" value="ACYL-COA DEHYDROGENASE AIDB-RELATED"/>
    <property type="match status" value="1"/>
</dbReference>
<evidence type="ECO:0000313" key="9">
    <source>
        <dbReference type="Proteomes" id="UP000184485"/>
    </source>
</evidence>
<dbReference type="Pfam" id="PF02770">
    <property type="entry name" value="Acyl-CoA_dh_M"/>
    <property type="match status" value="1"/>
</dbReference>
<evidence type="ECO:0000313" key="8">
    <source>
        <dbReference type="EMBL" id="SHG77882.1"/>
    </source>
</evidence>
<dbReference type="SUPFAM" id="SSF47203">
    <property type="entry name" value="Acyl-CoA dehydrogenase C-terminal domain-like"/>
    <property type="match status" value="1"/>
</dbReference>
<accession>A0A1M5MLF8</accession>
<keyword evidence="9" id="KW-1185">Reference proteome</keyword>
<sequence>MVAPDFETHEVGNQVPPRTGVNLYVSDPVLAALVEDLPPPVVDSLTQHGAQWGSAEMADLARLANTVLPHLKTHDANGRRVDLVEFHPAYHALMRRSVGAGLHASIWDAVGDESSVRAVARGARIYMTAQVELGHLGPLSLTSATVASLGHSQPLAEAWLPLLRSRRYDSRPVPTGQKTGALIGFATTEKQGGSDLRASSTRADSMGDGTFRLVGHKWFVSAPMSDALLVLAQTLEGLSLFLVPRFQADGKRNPLKLMRLKDKLGTRSNAVAEIELPGSIGVMVGEPGRGVSTIAETVTLLRVDDALAAAGVARAALAEAVHVVRHRRAFGSPLIDQALMTRVLADMALDVTAATALVFRLAEAVDHSQDNPAEAAFARLMTPVVKYWVTKIAPAIVIEAMECAGGNAYVEDSLLARLTRDVLALPLADGPGNVLSLDVLRVLRRSPEPLDAVLKVIEDGLGSAARSTLNVLRAATAVALADEGSARILTEQLAMTVAAAALRRRFPSVIADAFLETRLGKPWRSTYGMLDARFDARAFVDYVVPRM</sequence>
<keyword evidence="4" id="KW-0560">Oxidoreductase</keyword>
<dbReference type="InterPro" id="IPR009075">
    <property type="entry name" value="AcylCo_DH/oxidase_C"/>
</dbReference>
<evidence type="ECO:0000256" key="2">
    <source>
        <dbReference type="ARBA" id="ARBA00022630"/>
    </source>
</evidence>
<evidence type="ECO:0000259" key="5">
    <source>
        <dbReference type="Pfam" id="PF00441"/>
    </source>
</evidence>
<dbReference type="RefSeq" id="WP_073058143.1">
    <property type="nucleotide sequence ID" value="NZ_FQUP01000007.1"/>
</dbReference>